<protein>
    <submittedName>
        <fullName evidence="2">DUF3127 domain-containing protein</fullName>
    </submittedName>
</protein>
<dbReference type="Pfam" id="PF11325">
    <property type="entry name" value="DUF3127"/>
    <property type="match status" value="1"/>
</dbReference>
<feature type="region of interest" description="Disordered" evidence="1">
    <location>
        <begin position="95"/>
        <end position="127"/>
    </location>
</feature>
<dbReference type="Proteomes" id="UP000787625">
    <property type="component" value="Unassembled WGS sequence"/>
</dbReference>
<evidence type="ECO:0000313" key="2">
    <source>
        <dbReference type="EMBL" id="HJD52831.1"/>
    </source>
</evidence>
<name>A0A9D2UI75_9BACT</name>
<proteinExistence type="predicted"/>
<sequence length="127" mass="14713">MDFRGKIIAVMPLQKGISKANGNEWKKQEYVIENHDQYPRKMCFNLWSDKIDQFNIQLGEELNVSFDIDAREYNGRWYNDIRAWKVERVTDAAQQQPVQAPAISADDIPPMPPVGQQQAESDDDLPF</sequence>
<accession>A0A9D2UI75</accession>
<evidence type="ECO:0000313" key="3">
    <source>
        <dbReference type="Proteomes" id="UP000787625"/>
    </source>
</evidence>
<organism evidence="2 3">
    <name type="scientific">Candidatus Avibacteroides avistercoris</name>
    <dbReference type="NCBI Taxonomy" id="2840690"/>
    <lineage>
        <taxon>Bacteria</taxon>
        <taxon>Pseudomonadati</taxon>
        <taxon>Bacteroidota</taxon>
        <taxon>Bacteroidia</taxon>
        <taxon>Bacteroidales</taxon>
        <taxon>Bacteroidaceae</taxon>
        <taxon>Bacteroidaceae incertae sedis</taxon>
        <taxon>Candidatus Avibacteroides</taxon>
    </lineage>
</organism>
<dbReference type="AlphaFoldDB" id="A0A9D2UI75"/>
<reference evidence="2" key="1">
    <citation type="journal article" date="2021" name="PeerJ">
        <title>Extensive microbial diversity within the chicken gut microbiome revealed by metagenomics and culture.</title>
        <authorList>
            <person name="Gilroy R."/>
            <person name="Ravi A."/>
            <person name="Getino M."/>
            <person name="Pursley I."/>
            <person name="Horton D.L."/>
            <person name="Alikhan N.F."/>
            <person name="Baker D."/>
            <person name="Gharbi K."/>
            <person name="Hall N."/>
            <person name="Watson M."/>
            <person name="Adriaenssens E.M."/>
            <person name="Foster-Nyarko E."/>
            <person name="Jarju S."/>
            <person name="Secka A."/>
            <person name="Antonio M."/>
            <person name="Oren A."/>
            <person name="Chaudhuri R.R."/>
            <person name="La Ragione R."/>
            <person name="Hildebrand F."/>
            <person name="Pallen M.J."/>
        </authorList>
    </citation>
    <scope>NUCLEOTIDE SEQUENCE</scope>
    <source>
        <strain evidence="2">MalCec1-1739</strain>
    </source>
</reference>
<dbReference type="InterPro" id="IPR021474">
    <property type="entry name" value="DUF3127"/>
</dbReference>
<dbReference type="EMBL" id="DWUP01000077">
    <property type="protein sequence ID" value="HJD52831.1"/>
    <property type="molecule type" value="Genomic_DNA"/>
</dbReference>
<reference evidence="2" key="2">
    <citation type="submission" date="2021-04" db="EMBL/GenBank/DDBJ databases">
        <authorList>
            <person name="Gilroy R."/>
        </authorList>
    </citation>
    <scope>NUCLEOTIDE SEQUENCE</scope>
    <source>
        <strain evidence="2">MalCec1-1739</strain>
    </source>
</reference>
<comment type="caution">
    <text evidence="2">The sequence shown here is derived from an EMBL/GenBank/DDBJ whole genome shotgun (WGS) entry which is preliminary data.</text>
</comment>
<evidence type="ECO:0000256" key="1">
    <source>
        <dbReference type="SAM" id="MobiDB-lite"/>
    </source>
</evidence>
<gene>
    <name evidence="2" type="ORF">IAA93_03780</name>
</gene>